<sequence length="156" mass="17749">MVAIHGWLPHRFVISPYPDEKTVGRVIGGKKEKDEEFHHCIVKAADIDFGSIVSAVAMVTEGMKREGGRERESQNFAGAALFSFRIQQILKLSGSFADNECFTGLNNSRYFLLFPYMYVQMATERFLRQNGEIGEDEEFSPVLAPFRFESFPSRLL</sequence>
<protein>
    <submittedName>
        <fullName evidence="1">Uncharacterized protein</fullName>
    </submittedName>
</protein>
<keyword evidence="2" id="KW-1185">Reference proteome</keyword>
<proteinExistence type="predicted"/>
<dbReference type="AlphaFoldDB" id="A0A8X6I582"/>
<reference evidence="1" key="1">
    <citation type="submission" date="2020-08" db="EMBL/GenBank/DDBJ databases">
        <title>Multicomponent nature underlies the extraordinary mechanical properties of spider dragline silk.</title>
        <authorList>
            <person name="Kono N."/>
            <person name="Nakamura H."/>
            <person name="Mori M."/>
            <person name="Yoshida Y."/>
            <person name="Ohtoshi R."/>
            <person name="Malay A.D."/>
            <person name="Moran D.A.P."/>
            <person name="Tomita M."/>
            <person name="Numata K."/>
            <person name="Arakawa K."/>
        </authorList>
    </citation>
    <scope>NUCLEOTIDE SEQUENCE</scope>
</reference>
<name>A0A8X6I582_NEPPI</name>
<accession>A0A8X6I582</accession>
<comment type="caution">
    <text evidence="1">The sequence shown here is derived from an EMBL/GenBank/DDBJ whole genome shotgun (WGS) entry which is preliminary data.</text>
</comment>
<gene>
    <name evidence="1" type="ORF">NPIL_121651</name>
</gene>
<evidence type="ECO:0000313" key="2">
    <source>
        <dbReference type="Proteomes" id="UP000887013"/>
    </source>
</evidence>
<organism evidence="1 2">
    <name type="scientific">Nephila pilipes</name>
    <name type="common">Giant wood spider</name>
    <name type="synonym">Nephila maculata</name>
    <dbReference type="NCBI Taxonomy" id="299642"/>
    <lineage>
        <taxon>Eukaryota</taxon>
        <taxon>Metazoa</taxon>
        <taxon>Ecdysozoa</taxon>
        <taxon>Arthropoda</taxon>
        <taxon>Chelicerata</taxon>
        <taxon>Arachnida</taxon>
        <taxon>Araneae</taxon>
        <taxon>Araneomorphae</taxon>
        <taxon>Entelegynae</taxon>
        <taxon>Araneoidea</taxon>
        <taxon>Nephilidae</taxon>
        <taxon>Nephila</taxon>
    </lineage>
</organism>
<dbReference type="EMBL" id="BMAW01087676">
    <property type="protein sequence ID" value="GFS30904.1"/>
    <property type="molecule type" value="Genomic_DNA"/>
</dbReference>
<dbReference type="Proteomes" id="UP000887013">
    <property type="component" value="Unassembled WGS sequence"/>
</dbReference>
<evidence type="ECO:0000313" key="1">
    <source>
        <dbReference type="EMBL" id="GFS30904.1"/>
    </source>
</evidence>